<name>E1QHL8_DESB2</name>
<dbReference type="HOGENOM" id="CLU_855097_0_0_7"/>
<dbReference type="eggNOG" id="COG5551">
    <property type="taxonomic scope" value="Bacteria"/>
</dbReference>
<dbReference type="OrthoDB" id="9787241at2"/>
<dbReference type="EMBL" id="CP002085">
    <property type="protein sequence ID" value="ADK85061.1"/>
    <property type="molecule type" value="Genomic_DNA"/>
</dbReference>
<dbReference type="Pfam" id="PF10040">
    <property type="entry name" value="CRISPR_Cas6"/>
    <property type="match status" value="1"/>
</dbReference>
<dbReference type="RefSeq" id="WP_013258514.1">
    <property type="nucleotide sequence ID" value="NC_014365.1"/>
</dbReference>
<feature type="domain" description="CRISPR-associated protein Cas6 C-terminal" evidence="1">
    <location>
        <begin position="181"/>
        <end position="300"/>
    </location>
</feature>
<evidence type="ECO:0000313" key="2">
    <source>
        <dbReference type="EMBL" id="ADK85061.1"/>
    </source>
</evidence>
<dbReference type="Proteomes" id="UP000009047">
    <property type="component" value="Chromosome"/>
</dbReference>
<dbReference type="AlphaFoldDB" id="E1QHL8"/>
<accession>E1QHL8</accession>
<sequence>MTKDGLSAWLLHPDGQASLVELCGLWRETLVRASCLLDPPPWQEGVAPWELAGKVRGSWGDDLKRGASLLALAGQPCPWWPPCALDVFFRPQGKLTGGLEIPKPYVIRVDYEPEAGMVRIVLALFGLAGDYATAAAASLAAALRHNLRWAQGRAPGCELADMEIVAAPAPDPGDGAHKACLRFLAPLNQRSGRESLLSPQSMLTGLANRVSGLARWHGLELAEDFKELKRLIRSLQGEFEQAERHHWFRQSQRQDGRNIPMEGFLGDLWLRGDLLALTPLLALGERCHAGGRAALGMGQYRLEWQT</sequence>
<protein>
    <recommendedName>
        <fullName evidence="1">CRISPR-associated protein Cas6 C-terminal domain-containing protein</fullName>
    </recommendedName>
</protein>
<dbReference type="InterPro" id="IPR019267">
    <property type="entry name" value="CRISPR-assoc_Cas6_C"/>
</dbReference>
<dbReference type="KEGG" id="dbr:Deba_1693"/>
<gene>
    <name evidence="2" type="ordered locus">Deba_1693</name>
</gene>
<dbReference type="Gene3D" id="3.30.70.1900">
    <property type="match status" value="1"/>
</dbReference>
<dbReference type="STRING" id="644282.Deba_1693"/>
<keyword evidence="3" id="KW-1185">Reference proteome</keyword>
<organism evidence="2 3">
    <name type="scientific">Desulfarculus baarsii (strain ATCC 33931 / DSM 2075 / LMG 7858 / VKM B-1802 / 2st14)</name>
    <dbReference type="NCBI Taxonomy" id="644282"/>
    <lineage>
        <taxon>Bacteria</taxon>
        <taxon>Pseudomonadati</taxon>
        <taxon>Thermodesulfobacteriota</taxon>
        <taxon>Desulfarculia</taxon>
        <taxon>Desulfarculales</taxon>
        <taxon>Desulfarculaceae</taxon>
        <taxon>Desulfarculus</taxon>
    </lineage>
</organism>
<reference evidence="2 3" key="1">
    <citation type="journal article" date="2010" name="Stand. Genomic Sci.">
        <title>Complete genome sequence of Desulfarculus baarsii type strain (2st14).</title>
        <authorList>
            <person name="Sun H."/>
            <person name="Spring S."/>
            <person name="Lapidus A."/>
            <person name="Davenport K."/>
            <person name="Del Rio T.G."/>
            <person name="Tice H."/>
            <person name="Nolan M."/>
            <person name="Copeland A."/>
            <person name="Cheng J.F."/>
            <person name="Lucas S."/>
            <person name="Tapia R."/>
            <person name="Goodwin L."/>
            <person name="Pitluck S."/>
            <person name="Ivanova N."/>
            <person name="Pagani I."/>
            <person name="Mavromatis K."/>
            <person name="Ovchinnikova G."/>
            <person name="Pati A."/>
            <person name="Chen A."/>
            <person name="Palaniappan K."/>
            <person name="Hauser L."/>
            <person name="Chang Y.J."/>
            <person name="Jeffries C.D."/>
            <person name="Detter J.C."/>
            <person name="Han C."/>
            <person name="Rohde M."/>
            <person name="Brambilla E."/>
            <person name="Goker M."/>
            <person name="Woyke T."/>
            <person name="Bristow J."/>
            <person name="Eisen J.A."/>
            <person name="Markowitz V."/>
            <person name="Hugenholtz P."/>
            <person name="Kyrpides N.C."/>
            <person name="Klenk H.P."/>
            <person name="Land M."/>
        </authorList>
    </citation>
    <scope>NUCLEOTIDE SEQUENCE [LARGE SCALE GENOMIC DNA]</scope>
    <source>
        <strain evidence="3">ATCC 33931 / DSM 2075 / LMG 7858 / VKM B-1802 / 2st14</strain>
    </source>
</reference>
<evidence type="ECO:0000259" key="1">
    <source>
        <dbReference type="Pfam" id="PF10040"/>
    </source>
</evidence>
<proteinExistence type="predicted"/>
<evidence type="ECO:0000313" key="3">
    <source>
        <dbReference type="Proteomes" id="UP000009047"/>
    </source>
</evidence>